<proteinExistence type="predicted"/>
<reference evidence="1 2" key="1">
    <citation type="submission" date="2024-06" db="EMBL/GenBank/DDBJ databases">
        <title>The Natural Products Discovery Center: Release of the First 8490 Sequenced Strains for Exploring Actinobacteria Biosynthetic Diversity.</title>
        <authorList>
            <person name="Kalkreuter E."/>
            <person name="Kautsar S.A."/>
            <person name="Yang D."/>
            <person name="Bader C.D."/>
            <person name="Teijaro C.N."/>
            <person name="Fluegel L."/>
            <person name="Davis C.M."/>
            <person name="Simpson J.R."/>
            <person name="Lauterbach L."/>
            <person name="Steele A.D."/>
            <person name="Gui C."/>
            <person name="Meng S."/>
            <person name="Li G."/>
            <person name="Viehrig K."/>
            <person name="Ye F."/>
            <person name="Su P."/>
            <person name="Kiefer A.F."/>
            <person name="Nichols A."/>
            <person name="Cepeda A.J."/>
            <person name="Yan W."/>
            <person name="Fan B."/>
            <person name="Jiang Y."/>
            <person name="Adhikari A."/>
            <person name="Zheng C.-J."/>
            <person name="Schuster L."/>
            <person name="Cowan T.M."/>
            <person name="Smanski M.J."/>
            <person name="Chevrette M.G."/>
            <person name="De Carvalho L.P.S."/>
            <person name="Shen B."/>
        </authorList>
    </citation>
    <scope>NUCLEOTIDE SEQUENCE [LARGE SCALE GENOMIC DNA]</scope>
    <source>
        <strain evidence="1 2">NPDC000632</strain>
    </source>
</reference>
<evidence type="ECO:0000313" key="2">
    <source>
        <dbReference type="Proteomes" id="UP001490330"/>
    </source>
</evidence>
<name>A0ABV1V9H5_9ACTN</name>
<dbReference type="GeneID" id="97355861"/>
<evidence type="ECO:0008006" key="3">
    <source>
        <dbReference type="Google" id="ProtNLM"/>
    </source>
</evidence>
<dbReference type="RefSeq" id="WP_318218302.1">
    <property type="nucleotide sequence ID" value="NZ_JBEPCO010000031.1"/>
</dbReference>
<comment type="caution">
    <text evidence="1">The sequence shown here is derived from an EMBL/GenBank/DDBJ whole genome shotgun (WGS) entry which is preliminary data.</text>
</comment>
<dbReference type="Proteomes" id="UP001490330">
    <property type="component" value="Unassembled WGS sequence"/>
</dbReference>
<organism evidence="1 2">
    <name type="scientific">Streptomyces flaveolus</name>
    <dbReference type="NCBI Taxonomy" id="67297"/>
    <lineage>
        <taxon>Bacteria</taxon>
        <taxon>Bacillati</taxon>
        <taxon>Actinomycetota</taxon>
        <taxon>Actinomycetes</taxon>
        <taxon>Kitasatosporales</taxon>
        <taxon>Streptomycetaceae</taxon>
        <taxon>Streptomyces</taxon>
    </lineage>
</organism>
<dbReference type="EMBL" id="JBEPCV010000002">
    <property type="protein sequence ID" value="MER6903131.1"/>
    <property type="molecule type" value="Genomic_DNA"/>
</dbReference>
<gene>
    <name evidence="1" type="ORF">ABT322_04945</name>
</gene>
<protein>
    <recommendedName>
        <fullName evidence="3">Bacteriocin</fullName>
    </recommendedName>
</protein>
<accession>A0ABV1V9H5</accession>
<evidence type="ECO:0000313" key="1">
    <source>
        <dbReference type="EMBL" id="MER6903131.1"/>
    </source>
</evidence>
<keyword evidence="2" id="KW-1185">Reference proteome</keyword>
<sequence length="71" mass="6753">MNLVPQVETAELSDTDLDQVSGGHVGLDAGAAVFTAGGGVAAGLYAEAGPVSVCAGLGASVGHGQARTTSI</sequence>